<organism evidence="2 4">
    <name type="scientific">Didymodactylos carnosus</name>
    <dbReference type="NCBI Taxonomy" id="1234261"/>
    <lineage>
        <taxon>Eukaryota</taxon>
        <taxon>Metazoa</taxon>
        <taxon>Spiralia</taxon>
        <taxon>Gnathifera</taxon>
        <taxon>Rotifera</taxon>
        <taxon>Eurotatoria</taxon>
        <taxon>Bdelloidea</taxon>
        <taxon>Philodinida</taxon>
        <taxon>Philodinidae</taxon>
        <taxon>Didymodactylos</taxon>
    </lineage>
</organism>
<dbReference type="EMBL" id="CAJOBA010038060">
    <property type="protein sequence ID" value="CAF4054408.1"/>
    <property type="molecule type" value="Genomic_DNA"/>
</dbReference>
<protein>
    <recommendedName>
        <fullName evidence="1">Reverse transcriptase domain-containing protein</fullName>
    </recommendedName>
</protein>
<dbReference type="EMBL" id="CAJNOK010016507">
    <property type="protein sequence ID" value="CAF1246730.1"/>
    <property type="molecule type" value="Genomic_DNA"/>
</dbReference>
<dbReference type="Proteomes" id="UP000677228">
    <property type="component" value="Unassembled WGS sequence"/>
</dbReference>
<evidence type="ECO:0000313" key="3">
    <source>
        <dbReference type="EMBL" id="CAF4054408.1"/>
    </source>
</evidence>
<dbReference type="PROSITE" id="PS50878">
    <property type="entry name" value="RT_POL"/>
    <property type="match status" value="1"/>
</dbReference>
<reference evidence="2" key="1">
    <citation type="submission" date="2021-02" db="EMBL/GenBank/DDBJ databases">
        <authorList>
            <person name="Nowell W R."/>
        </authorList>
    </citation>
    <scope>NUCLEOTIDE SEQUENCE</scope>
</reference>
<evidence type="ECO:0000313" key="4">
    <source>
        <dbReference type="Proteomes" id="UP000677228"/>
    </source>
</evidence>
<proteinExistence type="predicted"/>
<feature type="domain" description="Reverse transcriptase" evidence="1">
    <location>
        <begin position="232"/>
        <end position="475"/>
    </location>
</feature>
<dbReference type="InterPro" id="IPR000477">
    <property type="entry name" value="RT_dom"/>
</dbReference>
<name>A0A8S2ESW8_9BILA</name>
<dbReference type="PANTHER" id="PTHR21301:SF10">
    <property type="entry name" value="REVERSE TRANSCRIPTASE DOMAIN-CONTAINING PROTEIN"/>
    <property type="match status" value="1"/>
</dbReference>
<dbReference type="Proteomes" id="UP000682733">
    <property type="component" value="Unassembled WGS sequence"/>
</dbReference>
<sequence>MKEVNNHELELKSLVGHVTWVKIESHFDKIIKAEKDVITVRHKKKLMDLNIAVDDTVFKNKLVYNFSYRALTPAEHTLLSKGWRYAINVKKLNSMNVKADLEYLFYCLDRNSLITSNNLTKVKYLLAEFCNKLNNRIESEIPNLSCDEIKAMNTLMNDHTLVITKVDKGNAIAVLNRIDYLDKANAILDDKNLFVLRNRNLTEEREKELIHYLLKLKRGKIITEKQYDLMRPKTGSRTPYVCLFPYVAYFLPKVHKSTLPVRPIISSYDAYNHNTARYLANLLLSSISESDSYLKDSFEFVHRIKQNKSQPGLIFSLDVASLFTNVPLELAITIAIEKIRKYHPSLTIDDNNLRQLFYYCTKRTNFTFDNRNYDQINGVAMGSPLAPILGHLFMTNLELKLKEFRGKKPDIYLRYVDDIFVLLHGTQKDAAALKKYMNSLHPTIKFSIEVQNDNKLPFLDVMVERKDKELITYVYRKPTDTGLYLKWTSNQPRSYKINLLKCLCIRAQRICSTSTLLEQQFQYFRIMFRANGYPNNVINKVIRGVKLVKLVMKPLSHSHILCLNRKPIPKFIYNNIWVYKYLSDSIHCENCSVDRHISIDYETSYIIVEQNEVADYVKEITDLLQIWNCFFSFIRNRSGKENDSFLYYINLFINEEQQATPCNNHLLRYLESIKITYSEKGLKFNIINDSLTQSQQRLFQLPFSGPILGQQMDAIYKTQFNIIKATEKVCDLNNKCVVNFDNNGYVALIRTVYRHAIGSSSTTCGFLEMLLSDENFIIGCDTDQWG</sequence>
<comment type="caution">
    <text evidence="2">The sequence shown here is derived from an EMBL/GenBank/DDBJ whole genome shotgun (WGS) entry which is preliminary data.</text>
</comment>
<dbReference type="AlphaFoldDB" id="A0A8S2ESW8"/>
<accession>A0A8S2ESW8</accession>
<dbReference type="CDD" id="cd00304">
    <property type="entry name" value="RT_like"/>
    <property type="match status" value="1"/>
</dbReference>
<evidence type="ECO:0000259" key="1">
    <source>
        <dbReference type="PROSITE" id="PS50878"/>
    </source>
</evidence>
<dbReference type="Pfam" id="PF00078">
    <property type="entry name" value="RVT_1"/>
    <property type="match status" value="1"/>
</dbReference>
<dbReference type="Pfam" id="PF26215">
    <property type="entry name" value="HTH_animal"/>
    <property type="match status" value="1"/>
</dbReference>
<dbReference type="InterPro" id="IPR058912">
    <property type="entry name" value="HTH_animal"/>
</dbReference>
<dbReference type="PANTHER" id="PTHR21301">
    <property type="entry name" value="REVERSE TRANSCRIPTASE"/>
    <property type="match status" value="1"/>
</dbReference>
<evidence type="ECO:0000313" key="2">
    <source>
        <dbReference type="EMBL" id="CAF1246730.1"/>
    </source>
</evidence>
<gene>
    <name evidence="2" type="ORF">OVA965_LOCUS26083</name>
    <name evidence="3" type="ORF">TMI583_LOCUS26822</name>
</gene>